<organism evidence="1">
    <name type="scientific">marine sediment metagenome</name>
    <dbReference type="NCBI Taxonomy" id="412755"/>
    <lineage>
        <taxon>unclassified sequences</taxon>
        <taxon>metagenomes</taxon>
        <taxon>ecological metagenomes</taxon>
    </lineage>
</organism>
<accession>X0YR53</accession>
<dbReference type="EMBL" id="BARS01040757">
    <property type="protein sequence ID" value="GAG39191.1"/>
    <property type="molecule type" value="Genomic_DNA"/>
</dbReference>
<evidence type="ECO:0000313" key="1">
    <source>
        <dbReference type="EMBL" id="GAG39191.1"/>
    </source>
</evidence>
<protein>
    <submittedName>
        <fullName evidence="1">Uncharacterized protein</fullName>
    </submittedName>
</protein>
<feature type="non-terminal residue" evidence="1">
    <location>
        <position position="110"/>
    </location>
</feature>
<sequence length="110" mass="12412">MTEKLAAAYLSLVHFHEGKWCAVVDRMAAKDMTAKEICALFEVDHYPLSVFMGGTNHPTNLTPMLKADHREKTYKKDALDHARVRRRAKKQAAELTKKADALTEALDMTP</sequence>
<dbReference type="AlphaFoldDB" id="X0YR53"/>
<reference evidence="1" key="1">
    <citation type="journal article" date="2014" name="Front. Microbiol.">
        <title>High frequency of phylogenetically diverse reductive dehalogenase-homologous genes in deep subseafloor sedimentary metagenomes.</title>
        <authorList>
            <person name="Kawai M."/>
            <person name="Futagami T."/>
            <person name="Toyoda A."/>
            <person name="Takaki Y."/>
            <person name="Nishi S."/>
            <person name="Hori S."/>
            <person name="Arai W."/>
            <person name="Tsubouchi T."/>
            <person name="Morono Y."/>
            <person name="Uchiyama I."/>
            <person name="Ito T."/>
            <person name="Fujiyama A."/>
            <person name="Inagaki F."/>
            <person name="Takami H."/>
        </authorList>
    </citation>
    <scope>NUCLEOTIDE SEQUENCE</scope>
    <source>
        <strain evidence="1">Expedition CK06-06</strain>
    </source>
</reference>
<comment type="caution">
    <text evidence="1">The sequence shown here is derived from an EMBL/GenBank/DDBJ whole genome shotgun (WGS) entry which is preliminary data.</text>
</comment>
<proteinExistence type="predicted"/>
<gene>
    <name evidence="1" type="ORF">S01H1_62082</name>
</gene>
<name>X0YR53_9ZZZZ</name>